<dbReference type="Proteomes" id="UP000887566">
    <property type="component" value="Unplaced"/>
</dbReference>
<evidence type="ECO:0000256" key="6">
    <source>
        <dbReference type="ARBA" id="ARBA00022989"/>
    </source>
</evidence>
<evidence type="ECO:0000256" key="1">
    <source>
        <dbReference type="ARBA" id="ARBA00004251"/>
    </source>
</evidence>
<keyword evidence="6 8" id="KW-1133">Transmembrane helix</keyword>
<keyword evidence="4 8" id="KW-0812">Transmembrane</keyword>
<keyword evidence="10" id="KW-1185">Reference proteome</keyword>
<keyword evidence="3" id="KW-1003">Cell membrane</keyword>
<feature type="transmembrane region" description="Helical" evidence="8">
    <location>
        <begin position="329"/>
        <end position="352"/>
    </location>
</feature>
<dbReference type="PANTHER" id="PTHR22907:SF54">
    <property type="entry name" value="GH04558P"/>
    <property type="match status" value="1"/>
</dbReference>
<evidence type="ECO:0000256" key="3">
    <source>
        <dbReference type="ARBA" id="ARBA00022475"/>
    </source>
</evidence>
<dbReference type="GO" id="GO:0042302">
    <property type="term" value="F:structural constituent of cuticle"/>
    <property type="evidence" value="ECO:0007669"/>
    <property type="project" value="UniProtKB-KW"/>
</dbReference>
<dbReference type="InterPro" id="IPR056953">
    <property type="entry name" value="CUT_N"/>
</dbReference>
<proteinExistence type="predicted"/>
<evidence type="ECO:0000256" key="2">
    <source>
        <dbReference type="ARBA" id="ARBA00022460"/>
    </source>
</evidence>
<keyword evidence="2" id="KW-0193">Cuticle</keyword>
<organism evidence="10 11">
    <name type="scientific">Plectus sambesii</name>
    <dbReference type="NCBI Taxonomy" id="2011161"/>
    <lineage>
        <taxon>Eukaryota</taxon>
        <taxon>Metazoa</taxon>
        <taxon>Ecdysozoa</taxon>
        <taxon>Nematoda</taxon>
        <taxon>Chromadorea</taxon>
        <taxon>Plectida</taxon>
        <taxon>Plectina</taxon>
        <taxon>Plectoidea</taxon>
        <taxon>Plectidae</taxon>
        <taxon>Plectus</taxon>
    </lineage>
</organism>
<keyword evidence="5" id="KW-0732">Signal</keyword>
<accession>A0A914WU03</accession>
<dbReference type="SMART" id="SM00241">
    <property type="entry name" value="ZP"/>
    <property type="match status" value="1"/>
</dbReference>
<evidence type="ECO:0000256" key="4">
    <source>
        <dbReference type="ARBA" id="ARBA00022692"/>
    </source>
</evidence>
<dbReference type="Pfam" id="PF25301">
    <property type="entry name" value="CUT_C"/>
    <property type="match status" value="1"/>
</dbReference>
<dbReference type="GO" id="GO:0005886">
    <property type="term" value="C:plasma membrane"/>
    <property type="evidence" value="ECO:0007669"/>
    <property type="project" value="UniProtKB-SubCell"/>
</dbReference>
<dbReference type="AlphaFoldDB" id="A0A914WU03"/>
<evidence type="ECO:0000256" key="5">
    <source>
        <dbReference type="ARBA" id="ARBA00022729"/>
    </source>
</evidence>
<dbReference type="InterPro" id="IPR001507">
    <property type="entry name" value="ZP_dom"/>
</dbReference>
<evidence type="ECO:0000313" key="11">
    <source>
        <dbReference type="WBParaSite" id="PSAMB.scaffold525size48017.g6719.t1"/>
    </source>
</evidence>
<dbReference type="WBParaSite" id="PSAMB.scaffold525size48017.g6719.t1">
    <property type="protein sequence ID" value="PSAMB.scaffold525size48017.g6719.t1"/>
    <property type="gene ID" value="PSAMB.scaffold525size48017.g6719"/>
</dbReference>
<sequence>MVVCNTDTIRFTVNTEMPFTGRIFAKGMSKRPECARDFPDANATQAEFELSLSNCGMMRERKLSPAPGLMESLTIVVSFHYLFVTKVKYLFVKVHKMTGLAVNQIAAEPLPMGQTQSAECKYDVRVGRPDGPPASAAQVGDVLHHMWSCVGPSDLRILVKDCRVFDGESEEFLIVDSRGCAVDPVIVPDLTYSPTAHTAQVQSHAFKFADTNFLGFQCTVQLCSEINGDDSCAHLSPPACSVSGYDAGIVSRARSQVFGHRQRLGDNSLPIFRDEIDVSSPTLSVLDVGFQADSKRRRFVHDGSDGLSGGDVVNIEEVEGASEAVCLSLFAFISFLVTAVLAFIVLCTIVIVQCYQSIKYRKMDWWRVA</sequence>
<evidence type="ECO:0000313" key="10">
    <source>
        <dbReference type="Proteomes" id="UP000887566"/>
    </source>
</evidence>
<dbReference type="InterPro" id="IPR057475">
    <property type="entry name" value="CUT_C"/>
</dbReference>
<dbReference type="Pfam" id="PF25057">
    <property type="entry name" value="CUT_N"/>
    <property type="match status" value="1"/>
</dbReference>
<dbReference type="PANTHER" id="PTHR22907">
    <property type="entry name" value="GH04558P"/>
    <property type="match status" value="1"/>
</dbReference>
<evidence type="ECO:0000256" key="7">
    <source>
        <dbReference type="ARBA" id="ARBA00023136"/>
    </source>
</evidence>
<reference evidence="11" key="1">
    <citation type="submission" date="2022-11" db="UniProtKB">
        <authorList>
            <consortium name="WormBaseParasite"/>
        </authorList>
    </citation>
    <scope>IDENTIFICATION</scope>
</reference>
<keyword evidence="7 8" id="KW-0472">Membrane</keyword>
<evidence type="ECO:0000259" key="9">
    <source>
        <dbReference type="PROSITE" id="PS51034"/>
    </source>
</evidence>
<comment type="subcellular location">
    <subcellularLocation>
        <location evidence="1">Cell membrane</location>
        <topology evidence="1">Single-pass type I membrane protein</topology>
    </subcellularLocation>
</comment>
<evidence type="ECO:0000256" key="8">
    <source>
        <dbReference type="SAM" id="Phobius"/>
    </source>
</evidence>
<dbReference type="InterPro" id="IPR051962">
    <property type="entry name" value="Cuticlin"/>
</dbReference>
<feature type="domain" description="ZP" evidence="9">
    <location>
        <begin position="3"/>
        <end position="239"/>
    </location>
</feature>
<dbReference type="PROSITE" id="PS51034">
    <property type="entry name" value="ZP_2"/>
    <property type="match status" value="1"/>
</dbReference>
<name>A0A914WU03_9BILA</name>
<protein>
    <submittedName>
        <fullName evidence="11">ZP domain-containing protein</fullName>
    </submittedName>
</protein>